<evidence type="ECO:0000313" key="2">
    <source>
        <dbReference type="EMBL" id="KAK2607296.1"/>
    </source>
</evidence>
<feature type="compositionally biased region" description="Basic and acidic residues" evidence="1">
    <location>
        <begin position="1"/>
        <end position="16"/>
    </location>
</feature>
<evidence type="ECO:0000256" key="1">
    <source>
        <dbReference type="SAM" id="MobiDB-lite"/>
    </source>
</evidence>
<protein>
    <submittedName>
        <fullName evidence="2">Uncharacterized protein</fullName>
    </submittedName>
</protein>
<dbReference type="Proteomes" id="UP001265746">
    <property type="component" value="Unassembled WGS sequence"/>
</dbReference>
<proteinExistence type="predicted"/>
<comment type="caution">
    <text evidence="2">The sequence shown here is derived from an EMBL/GenBank/DDBJ whole genome shotgun (WGS) entry which is preliminary data.</text>
</comment>
<name>A0AAD9W3I4_PHOAM</name>
<keyword evidence="3" id="KW-1185">Reference proteome</keyword>
<sequence length="114" mass="12826">MASHRNQDRSRRRDYDAGYDTHQQYRMRYRQDPMLNGSDDSELLTEELYVGTRSSAWDQTAAGSTAGLTPDFGNHDYLQPGLDATVDPQNLAVDAAYINYTHPNLPGGDLSERT</sequence>
<reference evidence="2" key="1">
    <citation type="submission" date="2023-06" db="EMBL/GenBank/DDBJ databases">
        <authorList>
            <person name="Noh H."/>
        </authorList>
    </citation>
    <scope>NUCLEOTIDE SEQUENCE</scope>
    <source>
        <strain evidence="2">DUCC20226</strain>
    </source>
</reference>
<accession>A0AAD9W3I4</accession>
<feature type="region of interest" description="Disordered" evidence="1">
    <location>
        <begin position="1"/>
        <end position="39"/>
    </location>
</feature>
<gene>
    <name evidence="2" type="ORF">N8I77_005981</name>
</gene>
<dbReference type="EMBL" id="JAUJFL010000003">
    <property type="protein sequence ID" value="KAK2607296.1"/>
    <property type="molecule type" value="Genomic_DNA"/>
</dbReference>
<organism evidence="2 3">
    <name type="scientific">Phomopsis amygdali</name>
    <name type="common">Fusicoccum amygdali</name>
    <dbReference type="NCBI Taxonomy" id="1214568"/>
    <lineage>
        <taxon>Eukaryota</taxon>
        <taxon>Fungi</taxon>
        <taxon>Dikarya</taxon>
        <taxon>Ascomycota</taxon>
        <taxon>Pezizomycotina</taxon>
        <taxon>Sordariomycetes</taxon>
        <taxon>Sordariomycetidae</taxon>
        <taxon>Diaporthales</taxon>
        <taxon>Diaporthaceae</taxon>
        <taxon>Diaporthe</taxon>
    </lineage>
</organism>
<evidence type="ECO:0000313" key="3">
    <source>
        <dbReference type="Proteomes" id="UP001265746"/>
    </source>
</evidence>
<dbReference type="AlphaFoldDB" id="A0AAD9W3I4"/>